<reference evidence="2 3" key="1">
    <citation type="submission" date="2023-09" db="EMBL/GenBank/DDBJ databases">
        <title>Nesidiocoris tenuis whole genome shotgun sequence.</title>
        <authorList>
            <person name="Shibata T."/>
            <person name="Shimoda M."/>
            <person name="Kobayashi T."/>
            <person name="Uehara T."/>
        </authorList>
    </citation>
    <scope>NUCLEOTIDE SEQUENCE [LARGE SCALE GENOMIC DNA]</scope>
    <source>
        <strain evidence="2 3">Japan</strain>
    </source>
</reference>
<keyword evidence="3" id="KW-1185">Reference proteome</keyword>
<feature type="region of interest" description="Disordered" evidence="1">
    <location>
        <begin position="149"/>
        <end position="175"/>
    </location>
</feature>
<feature type="compositionally biased region" description="Polar residues" evidence="1">
    <location>
        <begin position="375"/>
        <end position="392"/>
    </location>
</feature>
<name>A0ABN7ACL4_9HEMI</name>
<dbReference type="EMBL" id="AP028910">
    <property type="protein sequence ID" value="BES90036.1"/>
    <property type="molecule type" value="Genomic_DNA"/>
</dbReference>
<evidence type="ECO:0008006" key="4">
    <source>
        <dbReference type="Google" id="ProtNLM"/>
    </source>
</evidence>
<proteinExistence type="predicted"/>
<accession>A0ABN7ACL4</accession>
<protein>
    <recommendedName>
        <fullName evidence="4">Retrotransposon gag domain-containing protein</fullName>
    </recommendedName>
</protein>
<feature type="region of interest" description="Disordered" evidence="1">
    <location>
        <begin position="1"/>
        <end position="61"/>
    </location>
</feature>
<feature type="compositionally biased region" description="Low complexity" evidence="1">
    <location>
        <begin position="423"/>
        <end position="437"/>
    </location>
</feature>
<feature type="compositionally biased region" description="Polar residues" evidence="1">
    <location>
        <begin position="474"/>
        <end position="485"/>
    </location>
</feature>
<organism evidence="2 3">
    <name type="scientific">Nesidiocoris tenuis</name>
    <dbReference type="NCBI Taxonomy" id="355587"/>
    <lineage>
        <taxon>Eukaryota</taxon>
        <taxon>Metazoa</taxon>
        <taxon>Ecdysozoa</taxon>
        <taxon>Arthropoda</taxon>
        <taxon>Hexapoda</taxon>
        <taxon>Insecta</taxon>
        <taxon>Pterygota</taxon>
        <taxon>Neoptera</taxon>
        <taxon>Paraneoptera</taxon>
        <taxon>Hemiptera</taxon>
        <taxon>Heteroptera</taxon>
        <taxon>Panheteroptera</taxon>
        <taxon>Cimicomorpha</taxon>
        <taxon>Miridae</taxon>
        <taxon>Dicyphina</taxon>
        <taxon>Nesidiocoris</taxon>
    </lineage>
</organism>
<gene>
    <name evidence="2" type="ORF">NTJ_02844</name>
</gene>
<feature type="compositionally biased region" description="Basic and acidic residues" evidence="1">
    <location>
        <begin position="358"/>
        <end position="374"/>
    </location>
</feature>
<evidence type="ECO:0000313" key="2">
    <source>
        <dbReference type="EMBL" id="BES90036.1"/>
    </source>
</evidence>
<evidence type="ECO:0000256" key="1">
    <source>
        <dbReference type="SAM" id="MobiDB-lite"/>
    </source>
</evidence>
<dbReference type="Proteomes" id="UP001307889">
    <property type="component" value="Chromosome 2"/>
</dbReference>
<sequence length="485" mass="53471">MSREERRANISSGGNHVPRTNRDLLSEEPLFQSAGSSRRDSGLPDRQVSGRPSLVSGAGPGLNEFMQQVLDGISEIERTSRAMQSNFNSHVSSCLSQFHANNTLIKCLQNDIRNLEGGGTVGNPFGDSFGGLQRPGAAVGSAHSGLGNPFWSSMGPGGSDPPLPPGGRAMTGLSGPLDTGHLLQQPLINALIRSSMFNQLPIPTFPQSEHPLMFLRKLEDYFGAFPHFSIQDKLLIIDQALKEDAALWFRPRRQSYTTYEEFKRDFEDEFWGTGVQADLIGSLYNGRYRTGSMETYARRWQGDLSFLTYPIPEPVVVGILIRHFDQRIQKDLMLFEVNSFQTLFAKLRVLDRTNRSLRTDAEPSKRSGEGDRNFLSRNGPNNFQYSSYSRPNPTGEPPRTNWRTGEGVTRSNDRSYPPPNGPVPGSSRNVSSNGGSRDPIPLQCISVIGEDGHRPGQPQQIGEEGPATLPGRSNPESSGRIQTLN</sequence>
<evidence type="ECO:0000313" key="3">
    <source>
        <dbReference type="Proteomes" id="UP001307889"/>
    </source>
</evidence>
<feature type="region of interest" description="Disordered" evidence="1">
    <location>
        <begin position="358"/>
        <end position="485"/>
    </location>
</feature>